<dbReference type="AlphaFoldDB" id="X1DZ74"/>
<comment type="caution">
    <text evidence="2">The sequence shown here is derived from an EMBL/GenBank/DDBJ whole genome shotgun (WGS) entry which is preliminary data.</text>
</comment>
<evidence type="ECO:0008006" key="3">
    <source>
        <dbReference type="Google" id="ProtNLM"/>
    </source>
</evidence>
<name>X1DZ74_9ZZZZ</name>
<evidence type="ECO:0000313" key="2">
    <source>
        <dbReference type="EMBL" id="GAH25582.1"/>
    </source>
</evidence>
<keyword evidence="1" id="KW-1133">Transmembrane helix</keyword>
<proteinExistence type="predicted"/>
<feature type="non-terminal residue" evidence="2">
    <location>
        <position position="142"/>
    </location>
</feature>
<evidence type="ECO:0000256" key="1">
    <source>
        <dbReference type="SAM" id="Phobius"/>
    </source>
</evidence>
<dbReference type="EMBL" id="BARU01000835">
    <property type="protein sequence ID" value="GAH25582.1"/>
    <property type="molecule type" value="Genomic_DNA"/>
</dbReference>
<reference evidence="2" key="1">
    <citation type="journal article" date="2014" name="Front. Microbiol.">
        <title>High frequency of phylogenetically diverse reductive dehalogenase-homologous genes in deep subseafloor sedimentary metagenomes.</title>
        <authorList>
            <person name="Kawai M."/>
            <person name="Futagami T."/>
            <person name="Toyoda A."/>
            <person name="Takaki Y."/>
            <person name="Nishi S."/>
            <person name="Hori S."/>
            <person name="Arai W."/>
            <person name="Tsubouchi T."/>
            <person name="Morono Y."/>
            <person name="Uchiyama I."/>
            <person name="Ito T."/>
            <person name="Fujiyama A."/>
            <person name="Inagaki F."/>
            <person name="Takami H."/>
        </authorList>
    </citation>
    <scope>NUCLEOTIDE SEQUENCE</scope>
    <source>
        <strain evidence="2">Expedition CK06-06</strain>
    </source>
</reference>
<gene>
    <name evidence="2" type="ORF">S03H2_02486</name>
</gene>
<feature type="transmembrane region" description="Helical" evidence="1">
    <location>
        <begin position="95"/>
        <end position="118"/>
    </location>
</feature>
<sequence length="142" mass="15590">MIENIPVGSYSLEVTHPDFQTYTTVIDISPELTPTSEYQKELDQTAFALEYGELVADKNLLELKLERAFVKNKNLTTACRVFCGLSIGLAGGTGAMFILIGILLFLLALSMFALVNIFGDRLELVIGPQVDCSVILAIPKEF</sequence>
<keyword evidence="1" id="KW-0472">Membrane</keyword>
<protein>
    <recommendedName>
        <fullName evidence="3">PEGA domain-containing protein</fullName>
    </recommendedName>
</protein>
<keyword evidence="1" id="KW-0812">Transmembrane</keyword>
<organism evidence="2">
    <name type="scientific">marine sediment metagenome</name>
    <dbReference type="NCBI Taxonomy" id="412755"/>
    <lineage>
        <taxon>unclassified sequences</taxon>
        <taxon>metagenomes</taxon>
        <taxon>ecological metagenomes</taxon>
    </lineage>
</organism>
<accession>X1DZ74</accession>